<dbReference type="Proteomes" id="UP000028839">
    <property type="component" value="Unassembled WGS sequence"/>
</dbReference>
<evidence type="ECO:0000313" key="2">
    <source>
        <dbReference type="Proteomes" id="UP000028839"/>
    </source>
</evidence>
<dbReference type="InterPro" id="IPR011090">
    <property type="entry name" value="Integr_conj_element_PFL4709"/>
</dbReference>
<evidence type="ECO:0008006" key="3">
    <source>
        <dbReference type="Google" id="ProtNLM"/>
    </source>
</evidence>
<sequence>MVLTSTLSAPAIAGEAAPAIEVFTDSTFQVVSASDNTTVYVMDRINQLLQVLSEDLPSDPENAKQLVLARFQRMDAQLSSELENAAKGLVQAMQYGINRYPAIVINGNAVVYGVTDVSAATQLYQRWQTRGARQ</sequence>
<dbReference type="OrthoDB" id="5784688at2"/>
<protein>
    <recommendedName>
        <fullName evidence="3">Conjugal transfer protein</fullName>
    </recommendedName>
</protein>
<dbReference type="AlphaFoldDB" id="A0A0E2Z9N8"/>
<comment type="caution">
    <text evidence="1">The sequence shown here is derived from an EMBL/GenBank/DDBJ whole genome shotgun (WGS) entry which is preliminary data.</text>
</comment>
<accession>A0A0E2Z9N8</accession>
<name>A0A0E2Z9N8_9GAMM</name>
<proteinExistence type="predicted"/>
<dbReference type="EMBL" id="JPGN01000021">
    <property type="protein sequence ID" value="KFI20435.1"/>
    <property type="molecule type" value="Genomic_DNA"/>
</dbReference>
<dbReference type="NCBIfam" id="TIGR03757">
    <property type="entry name" value="conj_TIGR03757"/>
    <property type="match status" value="1"/>
</dbReference>
<evidence type="ECO:0000313" key="1">
    <source>
        <dbReference type="EMBL" id="KFI20435.1"/>
    </source>
</evidence>
<gene>
    <name evidence="1" type="ORF">IB75_03475</name>
</gene>
<dbReference type="Pfam" id="PF07511">
    <property type="entry name" value="DUF1525"/>
    <property type="match status" value="1"/>
</dbReference>
<organism evidence="1 2">
    <name type="scientific">Nitrosococcus oceani C-27</name>
    <dbReference type="NCBI Taxonomy" id="314279"/>
    <lineage>
        <taxon>Bacteria</taxon>
        <taxon>Pseudomonadati</taxon>
        <taxon>Pseudomonadota</taxon>
        <taxon>Gammaproteobacteria</taxon>
        <taxon>Chromatiales</taxon>
        <taxon>Chromatiaceae</taxon>
        <taxon>Nitrosococcus</taxon>
    </lineage>
</organism>
<reference evidence="1 2" key="1">
    <citation type="submission" date="2014-07" db="EMBL/GenBank/DDBJ databases">
        <title>Comparative analysis of Nitrosococcus oceani genome inventories of strains from Pacific and Atlantic gyres.</title>
        <authorList>
            <person name="Lim C.K."/>
            <person name="Wang L."/>
            <person name="Sayavedra-Soto L.A."/>
            <person name="Klotz M.G."/>
        </authorList>
    </citation>
    <scope>NUCLEOTIDE SEQUENCE [LARGE SCALE GENOMIC DNA]</scope>
    <source>
        <strain evidence="1 2">C-27</strain>
    </source>
</reference>
<dbReference type="HOGENOM" id="CLU_126563_1_0_6"/>